<feature type="compositionally biased region" description="Low complexity" evidence="5">
    <location>
        <begin position="12"/>
        <end position="29"/>
    </location>
</feature>
<evidence type="ECO:0000256" key="2">
    <source>
        <dbReference type="ARBA" id="ARBA00022763"/>
    </source>
</evidence>
<dbReference type="GO" id="GO:0006281">
    <property type="term" value="P:DNA repair"/>
    <property type="evidence" value="ECO:0007669"/>
    <property type="project" value="UniProtKB-KW"/>
</dbReference>
<proteinExistence type="predicted"/>
<feature type="domain" description="Chromatin assembly factor 1 subunit A dimerization" evidence="6">
    <location>
        <begin position="598"/>
        <end position="669"/>
    </location>
</feature>
<evidence type="ECO:0000256" key="3">
    <source>
        <dbReference type="ARBA" id="ARBA00023204"/>
    </source>
</evidence>
<dbReference type="PANTHER" id="PTHR15272">
    <property type="entry name" value="CHROMATIN ASSEMBLY FACTOR 1 SUBUNIT A CAF-1 SUBUNIT A"/>
    <property type="match status" value="1"/>
</dbReference>
<organism evidence="7 8">
    <name type="scientific">Rhodotorula toruloides</name>
    <name type="common">Yeast</name>
    <name type="synonym">Rhodosporidium toruloides</name>
    <dbReference type="NCBI Taxonomy" id="5286"/>
    <lineage>
        <taxon>Eukaryota</taxon>
        <taxon>Fungi</taxon>
        <taxon>Dikarya</taxon>
        <taxon>Basidiomycota</taxon>
        <taxon>Pucciniomycotina</taxon>
        <taxon>Microbotryomycetes</taxon>
        <taxon>Sporidiobolales</taxon>
        <taxon>Sporidiobolaceae</taxon>
        <taxon>Rhodotorula</taxon>
    </lineage>
</organism>
<keyword evidence="8" id="KW-1185">Reference proteome</keyword>
<sequence>MESPSTPDKHAASSSSPLSSSQSTAATTAERVSDATEGKMDVEDATTPSKASGSKAEGEVLTLDDSSDAEMSEVKETKGKKGKGKEKDVGKGTKRKSEASSSSAPSAKKSKPSTSKSAKASSSTSKKADDDDKKLVVLKGNKFVVKQKPIDVQSMASFLRERADFIDYACKLFRDDKSNTLSDYPEEHHSFIAKLIHESDKTLVSLAGKIKADLKTWIFTHLTATAEDSQDGNELDEAGVADRIPVAPLKTLISTLATRTNYGLSLSSLPSDYVLPKDGEGAEPSEVPLPLQYWVWEVEDEEMWVQEMKGKWEKRKAERVEIKSTCLSLFLALPEAEQHALLLGTSSSKASSSTAKSKAKGKAKAEDADDEGEDKDKEGGEKEKKPIKEKKPKKEKVLTEEEIKEREEKARVKAEKEAEKEAKRKEREEKRAAKAEKEDEKARIKAEKDAEEKKKADIAKKQKSMFTSFFVKKSASPAPVEAGPSSSPAKSSSTSDFDRVFHPFTVRECVTVAPVNRFLHDGKKVDVKINSMPELAKDAALAPLTTSHRYRTHTHNLYPSPPYIVRDTVQRINDASLTTQDTSELYDLLNDRSKIKVKLLKFHEDLRPGYVGTWTKTSVMVGARNPLGRETFHLNYDVDSEAEWEEEPDDPDAEDIGSDGGEDDVDGEAGENSDADSWLAEDDEIEYEEGYDADGDMVMQAAENGGRLPGEEDDDVVVMSDPQAEKERKRKEREAKKRKAEKERRKKKGLDGPILPLVKGPVWQKDVETVAEPVFKSMRIHFLNDASFGLNPFTFVSKPRVVPAAPALTAASSVSKGKENVAIGAAAAAAPTDKVGIVAPSSLANGTVNTLKAKRAGPKQPFPEDQVAAFLRHVHGSTKTRPVLLDEFVSMMKEQNTPIKKNTVEAKLKELDIKKVKGANIVDAALLAQYGISSA</sequence>
<dbReference type="PANTHER" id="PTHR15272:SF0">
    <property type="entry name" value="CHROMATIN ASSEMBLY FACTOR 1 SUBUNIT A"/>
    <property type="match status" value="1"/>
</dbReference>
<dbReference type="EMBL" id="CWKI01000007">
    <property type="protein sequence ID" value="CTR08011.1"/>
    <property type="molecule type" value="Genomic_DNA"/>
</dbReference>
<feature type="region of interest" description="Disordered" evidence="5">
    <location>
        <begin position="475"/>
        <end position="496"/>
    </location>
</feature>
<dbReference type="InterPro" id="IPR022043">
    <property type="entry name" value="CAF1A_DD"/>
</dbReference>
<dbReference type="OMA" id="KGPCWES"/>
<feature type="compositionally biased region" description="Basic and acidic residues" evidence="5">
    <location>
        <begin position="395"/>
        <end position="456"/>
    </location>
</feature>
<name>A0A0K3CLD5_RHOTO</name>
<comment type="subcellular location">
    <subcellularLocation>
        <location evidence="1">Nucleus</location>
    </subcellularLocation>
</comment>
<dbReference type="Proteomes" id="UP000199069">
    <property type="component" value="Unassembled WGS sequence"/>
</dbReference>
<feature type="region of interest" description="Disordered" evidence="5">
    <location>
        <begin position="1"/>
        <end position="130"/>
    </location>
</feature>
<evidence type="ECO:0000256" key="1">
    <source>
        <dbReference type="ARBA" id="ARBA00004123"/>
    </source>
</evidence>
<feature type="compositionally biased region" description="Low complexity" evidence="5">
    <location>
        <begin position="345"/>
        <end position="356"/>
    </location>
</feature>
<feature type="region of interest" description="Disordered" evidence="5">
    <location>
        <begin position="704"/>
        <end position="748"/>
    </location>
</feature>
<feature type="compositionally biased region" description="Basic and acidic residues" evidence="5">
    <location>
        <begin position="723"/>
        <end position="743"/>
    </location>
</feature>
<dbReference type="GO" id="GO:0033186">
    <property type="term" value="C:CAF-1 complex"/>
    <property type="evidence" value="ECO:0007669"/>
    <property type="project" value="TreeGrafter"/>
</dbReference>
<dbReference type="GO" id="GO:0006334">
    <property type="term" value="P:nucleosome assembly"/>
    <property type="evidence" value="ECO:0007669"/>
    <property type="project" value="TreeGrafter"/>
</dbReference>
<dbReference type="STRING" id="5286.A0A0K3CLD5"/>
<dbReference type="Pfam" id="PF12253">
    <property type="entry name" value="CAF1A_dimeriz"/>
    <property type="match status" value="1"/>
</dbReference>
<feature type="region of interest" description="Disordered" evidence="5">
    <location>
        <begin position="345"/>
        <end position="456"/>
    </location>
</feature>
<evidence type="ECO:0000313" key="7">
    <source>
        <dbReference type="EMBL" id="CTR08011.1"/>
    </source>
</evidence>
<dbReference type="GO" id="GO:0005634">
    <property type="term" value="C:nucleus"/>
    <property type="evidence" value="ECO:0007669"/>
    <property type="project" value="UniProtKB-SubCell"/>
</dbReference>
<feature type="compositionally biased region" description="Low complexity" evidence="5">
    <location>
        <begin position="99"/>
        <end position="125"/>
    </location>
</feature>
<feature type="compositionally biased region" description="Low complexity" evidence="5">
    <location>
        <begin position="485"/>
        <end position="495"/>
    </location>
</feature>
<keyword evidence="2" id="KW-0227">DNA damage</keyword>
<keyword evidence="4" id="KW-0539">Nucleus</keyword>
<feature type="compositionally biased region" description="Basic and acidic residues" evidence="5">
    <location>
        <begin position="31"/>
        <end position="42"/>
    </location>
</feature>
<gene>
    <name evidence="7" type="primary">FGENESH: predicted gene_7.257</name>
    <name evidence="7" type="ORF">BN2166_0038720</name>
</gene>
<protein>
    <submittedName>
        <fullName evidence="7">BY PROTMAP: gi|472587780|gb|EMS25276.1| chromatin assembly factor 1 subunit A [Rhodosporidium toruloides NP11] gi|647398840|emb|CDR43074.1| RHTO0S07e07866g1_1 [Rhodosporidium toruloides]</fullName>
    </submittedName>
</protein>
<evidence type="ECO:0000313" key="8">
    <source>
        <dbReference type="Proteomes" id="UP000199069"/>
    </source>
</evidence>
<feature type="region of interest" description="Disordered" evidence="5">
    <location>
        <begin position="640"/>
        <end position="681"/>
    </location>
</feature>
<evidence type="ECO:0000256" key="5">
    <source>
        <dbReference type="SAM" id="MobiDB-lite"/>
    </source>
</evidence>
<reference evidence="7 8" key="1">
    <citation type="submission" date="2015-07" db="EMBL/GenBank/DDBJ databases">
        <authorList>
            <person name="Cajimat M.N.B."/>
            <person name="Milazzo M.L."/>
            <person name="Fulhorst C.F."/>
        </authorList>
    </citation>
    <scope>NUCLEOTIDE SEQUENCE [LARGE SCALE GENOMIC DNA]</scope>
    <source>
        <strain evidence="7">Single colony</strain>
    </source>
</reference>
<feature type="compositionally biased region" description="Basic and acidic residues" evidence="5">
    <location>
        <begin position="374"/>
        <end position="386"/>
    </location>
</feature>
<keyword evidence="3" id="KW-0234">DNA repair</keyword>
<evidence type="ECO:0000259" key="6">
    <source>
        <dbReference type="Pfam" id="PF12253"/>
    </source>
</evidence>
<evidence type="ECO:0000256" key="4">
    <source>
        <dbReference type="ARBA" id="ARBA00023242"/>
    </source>
</evidence>
<feature type="compositionally biased region" description="Basic and acidic residues" evidence="5">
    <location>
        <begin position="72"/>
        <end position="98"/>
    </location>
</feature>
<accession>A0A0K3CLD5</accession>
<dbReference type="AlphaFoldDB" id="A0A0K3CLD5"/>